<evidence type="ECO:0000256" key="4">
    <source>
        <dbReference type="ARBA" id="ARBA00022989"/>
    </source>
</evidence>
<dbReference type="PANTHER" id="PTHR43701:SF2">
    <property type="entry name" value="MEMBRANE TRANSPORTER PROTEIN YJNA-RELATED"/>
    <property type="match status" value="1"/>
</dbReference>
<evidence type="ECO:0000256" key="2">
    <source>
        <dbReference type="ARBA" id="ARBA00009142"/>
    </source>
</evidence>
<dbReference type="EMBL" id="FXZM01000007">
    <property type="protein sequence ID" value="SMY12058.1"/>
    <property type="molecule type" value="Genomic_DNA"/>
</dbReference>
<dbReference type="Proteomes" id="UP000234462">
    <property type="component" value="Unassembled WGS sequence"/>
</dbReference>
<feature type="transmembrane region" description="Helical" evidence="6">
    <location>
        <begin position="99"/>
        <end position="117"/>
    </location>
</feature>
<comment type="similarity">
    <text evidence="2 6">Belongs to the 4-toluene sulfonate uptake permease (TSUP) (TC 2.A.102) family.</text>
</comment>
<gene>
    <name evidence="7" type="ORF">BJEO58_01652</name>
</gene>
<sequence length="290" mass="28971">MTLTLLLTLLLSVLIGLSLGLLGGGGSILTVPILTYVAGLDPKEAIAASLFVVGVTSAFSAITHARNQRVKWRTGLIFGAAGMAGAFGGGLLGGYIPGTVLMIAFALMMVATSVAMIRGRRNKAATRHEGELPVLKVLIEGLVVGLVTGLVGAGGGFLVVPALALLGGMSMPVAVGTSLVVIAMKSFAGLAGYLTTVSLDWVLVGAVTAAAIAGSVLGARLAGRIPEAALRKGFGVFVLIMGVFVLVQELPGAAGVIVGAVAALAAVAAAVCWFAVPRCPIRTAGTTNLT</sequence>
<feature type="transmembrane region" description="Helical" evidence="6">
    <location>
        <begin position="228"/>
        <end position="247"/>
    </location>
</feature>
<evidence type="ECO:0000313" key="7">
    <source>
        <dbReference type="EMBL" id="SMY12058.1"/>
    </source>
</evidence>
<evidence type="ECO:0000256" key="5">
    <source>
        <dbReference type="ARBA" id="ARBA00023136"/>
    </source>
</evidence>
<feature type="transmembrane region" description="Helical" evidence="6">
    <location>
        <begin position="46"/>
        <end position="63"/>
    </location>
</feature>
<keyword evidence="5 6" id="KW-0472">Membrane</keyword>
<accession>A0A2H1L570</accession>
<proteinExistence type="inferred from homology"/>
<dbReference type="GO" id="GO:0005886">
    <property type="term" value="C:plasma membrane"/>
    <property type="evidence" value="ECO:0007669"/>
    <property type="project" value="UniProtKB-SubCell"/>
</dbReference>
<evidence type="ECO:0000256" key="3">
    <source>
        <dbReference type="ARBA" id="ARBA00022692"/>
    </source>
</evidence>
<dbReference type="PANTHER" id="PTHR43701">
    <property type="entry name" value="MEMBRANE TRANSPORTER PROTEIN MJ0441-RELATED"/>
    <property type="match status" value="1"/>
</dbReference>
<dbReference type="OrthoDB" id="528320at2"/>
<organism evidence="7 8">
    <name type="scientific">Brevibacterium jeotgali</name>
    <dbReference type="NCBI Taxonomy" id="1262550"/>
    <lineage>
        <taxon>Bacteria</taxon>
        <taxon>Bacillati</taxon>
        <taxon>Actinomycetota</taxon>
        <taxon>Actinomycetes</taxon>
        <taxon>Micrococcales</taxon>
        <taxon>Brevibacteriaceae</taxon>
        <taxon>Brevibacterium</taxon>
    </lineage>
</organism>
<feature type="transmembrane region" description="Helical" evidence="6">
    <location>
        <begin position="201"/>
        <end position="222"/>
    </location>
</feature>
<dbReference type="Pfam" id="PF01925">
    <property type="entry name" value="TauE"/>
    <property type="match status" value="1"/>
</dbReference>
<feature type="transmembrane region" description="Helical" evidence="6">
    <location>
        <begin position="137"/>
        <end position="167"/>
    </location>
</feature>
<name>A0A2H1L570_9MICO</name>
<evidence type="ECO:0000313" key="8">
    <source>
        <dbReference type="Proteomes" id="UP000234462"/>
    </source>
</evidence>
<feature type="transmembrane region" description="Helical" evidence="6">
    <location>
        <begin position="75"/>
        <end position="93"/>
    </location>
</feature>
<feature type="transmembrane region" description="Helical" evidence="6">
    <location>
        <begin position="254"/>
        <end position="276"/>
    </location>
</feature>
<dbReference type="RefSeq" id="WP_101589007.1">
    <property type="nucleotide sequence ID" value="NZ_FXZM01000007.1"/>
</dbReference>
<dbReference type="InterPro" id="IPR002781">
    <property type="entry name" value="TM_pro_TauE-like"/>
</dbReference>
<dbReference type="InterPro" id="IPR051598">
    <property type="entry name" value="TSUP/Inactive_protease-like"/>
</dbReference>
<evidence type="ECO:0000256" key="1">
    <source>
        <dbReference type="ARBA" id="ARBA00004141"/>
    </source>
</evidence>
<keyword evidence="3 6" id="KW-0812">Transmembrane</keyword>
<evidence type="ECO:0000256" key="6">
    <source>
        <dbReference type="RuleBase" id="RU363041"/>
    </source>
</evidence>
<keyword evidence="4 6" id="KW-1133">Transmembrane helix</keyword>
<keyword evidence="8" id="KW-1185">Reference proteome</keyword>
<reference evidence="8" key="1">
    <citation type="submission" date="2017-03" db="EMBL/GenBank/DDBJ databases">
        <authorList>
            <person name="Monnet C."/>
        </authorList>
    </citation>
    <scope>NUCLEOTIDE SEQUENCE [LARGE SCALE GENOMIC DNA]</scope>
    <source>
        <strain evidence="8">SJ5-8</strain>
    </source>
</reference>
<comment type="subcellular location">
    <subcellularLocation>
        <location evidence="6">Cell membrane</location>
        <topology evidence="6">Multi-pass membrane protein</topology>
    </subcellularLocation>
    <subcellularLocation>
        <location evidence="1">Membrane</location>
        <topology evidence="1">Multi-pass membrane protein</topology>
    </subcellularLocation>
</comment>
<dbReference type="AlphaFoldDB" id="A0A2H1L570"/>
<feature type="transmembrane region" description="Helical" evidence="6">
    <location>
        <begin position="173"/>
        <end position="194"/>
    </location>
</feature>
<protein>
    <recommendedName>
        <fullName evidence="6">Probable membrane transporter protein</fullName>
    </recommendedName>
</protein>
<keyword evidence="6" id="KW-1003">Cell membrane</keyword>